<organism evidence="2 3">
    <name type="scientific">Streptomyces clavuligerus</name>
    <dbReference type="NCBI Taxonomy" id="1901"/>
    <lineage>
        <taxon>Bacteria</taxon>
        <taxon>Bacillati</taxon>
        <taxon>Actinomycetota</taxon>
        <taxon>Actinomycetes</taxon>
        <taxon>Kitasatosporales</taxon>
        <taxon>Streptomycetaceae</taxon>
        <taxon>Streptomyces</taxon>
    </lineage>
</organism>
<evidence type="ECO:0000313" key="3">
    <source>
        <dbReference type="Proteomes" id="UP000002357"/>
    </source>
</evidence>
<keyword evidence="3" id="KW-1185">Reference proteome</keyword>
<dbReference type="Proteomes" id="UP000002357">
    <property type="component" value="Plasmid pSCL4"/>
</dbReference>
<dbReference type="EMBL" id="CM000914">
    <property type="protein sequence ID" value="EFG05023.2"/>
    <property type="molecule type" value="Genomic_DNA"/>
</dbReference>
<name>D5SM80_STRCL</name>
<evidence type="ECO:0000256" key="1">
    <source>
        <dbReference type="SAM" id="MobiDB-lite"/>
    </source>
</evidence>
<feature type="compositionally biased region" description="Basic and acidic residues" evidence="1">
    <location>
        <begin position="55"/>
        <end position="64"/>
    </location>
</feature>
<evidence type="ECO:0000313" key="2">
    <source>
        <dbReference type="EMBL" id="EFG05023.2"/>
    </source>
</evidence>
<accession>D5SM80</accession>
<gene>
    <name evidence="2" type="ORF">SCLAV_p1542</name>
</gene>
<reference evidence="2 3" key="1">
    <citation type="journal article" date="2010" name="Genome Biol. Evol.">
        <title>The sequence of a 1.8-mb bacterial linear plasmid reveals a rich evolutionary reservoir of secondary metabolic pathways.</title>
        <authorList>
            <person name="Medema M.H."/>
            <person name="Trefzer A."/>
            <person name="Kovalchuk A."/>
            <person name="van den Berg M."/>
            <person name="Mueller U."/>
            <person name="Heijne W."/>
            <person name="Wu L."/>
            <person name="Alam M.T."/>
            <person name="Ronning C.M."/>
            <person name="Nierman W.C."/>
            <person name="Bovenberg R.A.L."/>
            <person name="Breitling R."/>
            <person name="Takano E."/>
        </authorList>
    </citation>
    <scope>NUCLEOTIDE SEQUENCE [LARGE SCALE GENOMIC DNA]</scope>
    <source>
        <strain evidence="3">ATCC 27064 / DSM 738 / JCM 4710 / NBRC 13307 / NCIMB 12785 / NRRL 3585 / VKM Ac-602</strain>
        <plasmid evidence="2">pSCL4</plasmid>
    </source>
</reference>
<proteinExistence type="predicted"/>
<keyword evidence="2" id="KW-0614">Plasmid</keyword>
<feature type="region of interest" description="Disordered" evidence="1">
    <location>
        <begin position="1"/>
        <end position="79"/>
    </location>
</feature>
<protein>
    <submittedName>
        <fullName evidence="2">Uncharacterized protein</fullName>
    </submittedName>
</protein>
<dbReference type="AlphaFoldDB" id="D5SM80"/>
<feature type="compositionally biased region" description="Low complexity" evidence="1">
    <location>
        <begin position="68"/>
        <end position="79"/>
    </location>
</feature>
<sequence>MAHNPVTAGRTGPRPWPGHVAPPGTTAAALDALPRLRGRSRIPDDATHRTYLVPSRDHPGRHAPDPAGPAAGALHMSRP</sequence>
<geneLocation type="plasmid" evidence="2 3">
    <name>pSCL4</name>
</geneLocation>